<dbReference type="Gene3D" id="3.40.50.2000">
    <property type="entry name" value="Glycogen Phosphorylase B"/>
    <property type="match status" value="1"/>
</dbReference>
<evidence type="ECO:0000259" key="6">
    <source>
        <dbReference type="Pfam" id="PF08242"/>
    </source>
</evidence>
<feature type="domain" description="Glycosyltransferase 2-like" evidence="5">
    <location>
        <begin position="846"/>
        <end position="963"/>
    </location>
</feature>
<dbReference type="InterPro" id="IPR029063">
    <property type="entry name" value="SAM-dependent_MTases_sf"/>
</dbReference>
<feature type="domain" description="Methyltransferase type 12" evidence="6">
    <location>
        <begin position="58"/>
        <end position="139"/>
    </location>
</feature>
<feature type="coiled-coil region" evidence="4">
    <location>
        <begin position="324"/>
        <end position="410"/>
    </location>
</feature>
<keyword evidence="8" id="KW-1185">Reference proteome</keyword>
<dbReference type="Gene3D" id="3.40.50.150">
    <property type="entry name" value="Vaccinia Virus protein VP39"/>
    <property type="match status" value="1"/>
</dbReference>
<reference evidence="7" key="1">
    <citation type="submission" date="2022-09" db="EMBL/GenBank/DDBJ databases">
        <title>The complete genome of Acidovorax sp. 5MLIR.</title>
        <authorList>
            <person name="Liu L."/>
            <person name="Yue J."/>
            <person name="Yang F."/>
            <person name="Yuan J."/>
            <person name="Li L."/>
        </authorList>
    </citation>
    <scope>NUCLEOTIDE SEQUENCE</scope>
    <source>
        <strain evidence="7">5MLIR</strain>
    </source>
</reference>
<dbReference type="RefSeq" id="WP_231041585.1">
    <property type="nucleotide sequence ID" value="NZ_CP106881.1"/>
</dbReference>
<protein>
    <submittedName>
        <fullName evidence="7">Glycosyltransferase</fullName>
        <ecNumber evidence="7">2.4.-.-</ecNumber>
    </submittedName>
</protein>
<dbReference type="SUPFAM" id="SSF53756">
    <property type="entry name" value="UDP-Glycosyltransferase/glycogen phosphorylase"/>
    <property type="match status" value="1"/>
</dbReference>
<evidence type="ECO:0000256" key="4">
    <source>
        <dbReference type="SAM" id="Coils"/>
    </source>
</evidence>
<dbReference type="Gene3D" id="3.90.550.10">
    <property type="entry name" value="Spore Coat Polysaccharide Biosynthesis Protein SpsA, Chain A"/>
    <property type="match status" value="1"/>
</dbReference>
<dbReference type="EC" id="2.4.-.-" evidence="7"/>
<name>A0ABY6G640_9BURK</name>
<dbReference type="PANTHER" id="PTHR43179:SF12">
    <property type="entry name" value="GALACTOFURANOSYLTRANSFERASE GLFT2"/>
    <property type="match status" value="1"/>
</dbReference>
<feature type="coiled-coil region" evidence="4">
    <location>
        <begin position="233"/>
        <end position="285"/>
    </location>
</feature>
<dbReference type="Pfam" id="PF08242">
    <property type="entry name" value="Methyltransf_12"/>
    <property type="match status" value="1"/>
</dbReference>
<dbReference type="PANTHER" id="PTHR43179">
    <property type="entry name" value="RHAMNOSYLTRANSFERASE WBBL"/>
    <property type="match status" value="1"/>
</dbReference>
<evidence type="ECO:0000256" key="3">
    <source>
        <dbReference type="ARBA" id="ARBA00022679"/>
    </source>
</evidence>
<dbReference type="Pfam" id="PF00535">
    <property type="entry name" value="Glycos_transf_2"/>
    <property type="match status" value="1"/>
</dbReference>
<proteinExistence type="inferred from homology"/>
<dbReference type="EMBL" id="CP106881">
    <property type="protein sequence ID" value="UYG50488.1"/>
    <property type="molecule type" value="Genomic_DNA"/>
</dbReference>
<organism evidence="7 8">
    <name type="scientific">Comamonas endophytica</name>
    <dbReference type="NCBI Taxonomy" id="2949090"/>
    <lineage>
        <taxon>Bacteria</taxon>
        <taxon>Pseudomonadati</taxon>
        <taxon>Pseudomonadota</taxon>
        <taxon>Betaproteobacteria</taxon>
        <taxon>Burkholderiales</taxon>
        <taxon>Comamonadaceae</taxon>
        <taxon>Comamonas</taxon>
    </lineage>
</organism>
<evidence type="ECO:0000313" key="8">
    <source>
        <dbReference type="Proteomes" id="UP001162800"/>
    </source>
</evidence>
<evidence type="ECO:0000256" key="2">
    <source>
        <dbReference type="ARBA" id="ARBA00022676"/>
    </source>
</evidence>
<keyword evidence="4" id="KW-0175">Coiled coil</keyword>
<evidence type="ECO:0000259" key="5">
    <source>
        <dbReference type="Pfam" id="PF00535"/>
    </source>
</evidence>
<dbReference type="Pfam" id="PF13692">
    <property type="entry name" value="Glyco_trans_1_4"/>
    <property type="match status" value="1"/>
</dbReference>
<keyword evidence="2 7" id="KW-0328">Glycosyltransferase</keyword>
<dbReference type="InterPro" id="IPR029044">
    <property type="entry name" value="Nucleotide-diphossugar_trans"/>
</dbReference>
<gene>
    <name evidence="7" type="ORF">M9799_10280</name>
</gene>
<dbReference type="SUPFAM" id="SSF53448">
    <property type="entry name" value="Nucleotide-diphospho-sugar transferases"/>
    <property type="match status" value="1"/>
</dbReference>
<dbReference type="GO" id="GO:0016757">
    <property type="term" value="F:glycosyltransferase activity"/>
    <property type="evidence" value="ECO:0007669"/>
    <property type="project" value="UniProtKB-KW"/>
</dbReference>
<dbReference type="Proteomes" id="UP001162800">
    <property type="component" value="Chromosome"/>
</dbReference>
<accession>A0ABY6G640</accession>
<sequence length="1093" mass="123827">MQDNPDINSNTYWNHRFSTDWETCDGPRQSRFFARLAIENMPAWLFQQIRIQALSVADWGCAQGDGTDYLGSHIPCEQLAGVDFSETAVQQAAGRYPAIRFLSENWVDSQAPQAEQFDMVFSSNTLEHFHNPWKTLDSLITRTRKCLILMLPYGEINRITEHFYSFLAENIPGELNESFRLIWSRVIDCTKLPDSLWPGEQILLIYAEKSWLQSLKPTLGNFEIGHFDVNAKISDLTEQADSQRKEISKLKNEAEAHLGEISDLINQAQAQSSEISKLKIEAEAQLSKTTHLAHQTEDQSREISRLTHQAEVQRIEILDLTQKSETQCNEILELTQQLENQSNENSHLAQQAEHQIIEIANLKKALQKNELALSLHHREIHHLKQDISTKEDLLTEFEAYRQDKENYIAQLLLELQAEKPKSSRMHGKFPKIIARVPYYARASMNIIRNRGFIGYAKAVKNKLTGRPQDLHTSYIQPLPVASGPAKPAVRPLLEEDLVIITGVPFDDVGGGQRAAQLARCALKTGRNVVYLYIYQKFDFEMNQHVESNVQLQGLTHLHIAATSPETVLRMISSRSTVIFEFPHPAAIPYLDSFNKRGLRTVFELIDDWETSLGGGWFDIDVYRRFVADSQSVTGTAKLLVERLRQNNRSDAIYSPNAANEYIFDKYKTYRRPSDLQKEWQRIGLYFGSLYGEWFAWDYLKEAAIANAGTAFVLIGDRPEGKSLPSNVHMLGAKSIEELPGYLAHSDFCLLPFSPGKISDAVSPIKIFEYLFSGKTVVSTNLPEVNGYPGVLIGNSPGEFAQWCSNLDMVSLPTLENDRFISQNSWFSRLDVLLGKQRSMRFEKSVSAVILIHNNQKIIGRCLETLLHHSQSYLKEIIVVDNSSSDGGAEYVEMNFPTVKLIRNPVNGCSSGRNLGAASATGKYLAFFDSDQWFTSSSCFEEALTLLERDANIGAIGWGAGWFDRNHSDLGGMITDYCPHRGMNQSAVSRGYRADIGYLATCGFFIPKSVFDATSGFDVFYDPTCFEDTDLSFQIKQLGLDVCYRDLTGIRHQPHQTTGANSGSDTYNRLFNRNANYFKEKWKDHGHFLVEYLE</sequence>
<comment type="similarity">
    <text evidence="1">Belongs to the glycosyltransferase 2 family.</text>
</comment>
<dbReference type="InterPro" id="IPR001173">
    <property type="entry name" value="Glyco_trans_2-like"/>
</dbReference>
<dbReference type="SUPFAM" id="SSF53335">
    <property type="entry name" value="S-adenosyl-L-methionine-dependent methyltransferases"/>
    <property type="match status" value="1"/>
</dbReference>
<keyword evidence="3 7" id="KW-0808">Transferase</keyword>
<evidence type="ECO:0000256" key="1">
    <source>
        <dbReference type="ARBA" id="ARBA00006739"/>
    </source>
</evidence>
<dbReference type="InterPro" id="IPR013217">
    <property type="entry name" value="Methyltransf_12"/>
</dbReference>
<dbReference type="CDD" id="cd02440">
    <property type="entry name" value="AdoMet_MTases"/>
    <property type="match status" value="1"/>
</dbReference>
<evidence type="ECO:0000313" key="7">
    <source>
        <dbReference type="EMBL" id="UYG50488.1"/>
    </source>
</evidence>